<dbReference type="InterPro" id="IPR000726">
    <property type="entry name" value="Glyco_hydro_19_cat"/>
</dbReference>
<keyword evidence="1" id="KW-0611">Plant defense</keyword>
<reference evidence="7 8" key="1">
    <citation type="submission" date="2019-01" db="EMBL/GenBank/DDBJ databases">
        <authorList>
            <person name="Chen W.-M."/>
        </authorList>
    </citation>
    <scope>NUCLEOTIDE SEQUENCE [LARGE SCALE GENOMIC DNA]</scope>
    <source>
        <strain evidence="7 8">YBJ-36</strain>
    </source>
</reference>
<dbReference type="GO" id="GO:0004568">
    <property type="term" value="F:chitinase activity"/>
    <property type="evidence" value="ECO:0007669"/>
    <property type="project" value="InterPro"/>
</dbReference>
<dbReference type="PROSITE" id="PS51257">
    <property type="entry name" value="PROKAR_LIPOPROTEIN"/>
    <property type="match status" value="1"/>
</dbReference>
<feature type="chain" id="PRO_5018656502" description="Glycoside hydrolase family 19 catalytic domain-containing protein" evidence="5">
    <location>
        <begin position="31"/>
        <end position="332"/>
    </location>
</feature>
<dbReference type="GO" id="GO:0006032">
    <property type="term" value="P:chitin catabolic process"/>
    <property type="evidence" value="ECO:0007669"/>
    <property type="project" value="InterPro"/>
</dbReference>
<proteinExistence type="predicted"/>
<evidence type="ECO:0000256" key="2">
    <source>
        <dbReference type="ARBA" id="ARBA00023157"/>
    </source>
</evidence>
<dbReference type="GO" id="GO:0005975">
    <property type="term" value="P:carbohydrate metabolic process"/>
    <property type="evidence" value="ECO:0007669"/>
    <property type="project" value="InterPro"/>
</dbReference>
<keyword evidence="5" id="KW-0732">Signal</keyword>
<dbReference type="Gene3D" id="3.30.20.10">
    <property type="entry name" value="Endochitinase, domain 2"/>
    <property type="match status" value="1"/>
</dbReference>
<dbReference type="AlphaFoldDB" id="A0A3S2VKB9"/>
<keyword evidence="8" id="KW-1185">Reference proteome</keyword>
<evidence type="ECO:0000259" key="6">
    <source>
        <dbReference type="Pfam" id="PF00182"/>
    </source>
</evidence>
<dbReference type="Pfam" id="PF00182">
    <property type="entry name" value="Glyco_hydro_19"/>
    <property type="match status" value="1"/>
</dbReference>
<dbReference type="GO" id="GO:0050832">
    <property type="term" value="P:defense response to fungus"/>
    <property type="evidence" value="ECO:0007669"/>
    <property type="project" value="UniProtKB-ARBA"/>
</dbReference>
<comment type="caution">
    <text evidence="7">The sequence shown here is derived from an EMBL/GenBank/DDBJ whole genome shotgun (WGS) entry which is preliminary data.</text>
</comment>
<dbReference type="PANTHER" id="PTHR22595">
    <property type="entry name" value="CHITINASE-RELATED"/>
    <property type="match status" value="1"/>
</dbReference>
<evidence type="ECO:0000256" key="1">
    <source>
        <dbReference type="ARBA" id="ARBA00022821"/>
    </source>
</evidence>
<evidence type="ECO:0000256" key="3">
    <source>
        <dbReference type="PIRSR" id="PIRSR001060-1"/>
    </source>
</evidence>
<dbReference type="RefSeq" id="WP_127707655.1">
    <property type="nucleotide sequence ID" value="NZ_SACK01000010.1"/>
</dbReference>
<dbReference type="InterPro" id="IPR023346">
    <property type="entry name" value="Lysozyme-like_dom_sf"/>
</dbReference>
<dbReference type="Gene3D" id="1.10.530.10">
    <property type="match status" value="2"/>
</dbReference>
<evidence type="ECO:0000256" key="5">
    <source>
        <dbReference type="SAM" id="SignalP"/>
    </source>
</evidence>
<sequence length="332" mass="36991">MKPAMLSIKLTITALTAVMLAALSCGNTQKANNNVSGKPAFAALKSILSEAKYNELFPQRDTFYSYSAFIQAAQELGSIKIKITKRAYQALQMVRIDKTTGKQTVIRQDEGFNEDWARSKPDSIYHIDFGKFCTEKDIQTNKKELAAFFAQVAHETRLGQNGKYNDGLMLRREKTEEAYVYPNEEYPAVAGKKYYGRGPLQLSWNGNYGYASHCIFGNKDVLLNKPELIEQNAVIAFKTAIYFWMTPQSPKPSAHDAITGDWQPTADDKAKGRVPGFGNTINIINGALECGKGDDNPNMLDRIGFYRHFLAMLGAKDDNCACSCGKMVAYAY</sequence>
<name>A0A3S2VKB9_9SPHI</name>
<evidence type="ECO:0000313" key="8">
    <source>
        <dbReference type="Proteomes" id="UP000282759"/>
    </source>
</evidence>
<protein>
    <recommendedName>
        <fullName evidence="6">Glycoside hydrolase family 19 catalytic domain-containing protein</fullName>
    </recommendedName>
</protein>
<organism evidence="7 8">
    <name type="scientific">Mucilaginibacter limnophilus</name>
    <dbReference type="NCBI Taxonomy" id="1932778"/>
    <lineage>
        <taxon>Bacteria</taxon>
        <taxon>Pseudomonadati</taxon>
        <taxon>Bacteroidota</taxon>
        <taxon>Sphingobacteriia</taxon>
        <taxon>Sphingobacteriales</taxon>
        <taxon>Sphingobacteriaceae</taxon>
        <taxon>Mucilaginibacter</taxon>
    </lineage>
</organism>
<feature type="domain" description="Glycoside hydrolase family 19 catalytic" evidence="6">
    <location>
        <begin position="129"/>
        <end position="320"/>
    </location>
</feature>
<dbReference type="OrthoDB" id="6018988at2"/>
<dbReference type="EMBL" id="SACK01000010">
    <property type="protein sequence ID" value="RVT98038.1"/>
    <property type="molecule type" value="Genomic_DNA"/>
</dbReference>
<evidence type="ECO:0000313" key="7">
    <source>
        <dbReference type="EMBL" id="RVT98038.1"/>
    </source>
</evidence>
<accession>A0A3S2VKB9</accession>
<gene>
    <name evidence="7" type="ORF">EOD41_18295</name>
</gene>
<feature type="disulfide bond" evidence="4">
    <location>
        <begin position="290"/>
        <end position="322"/>
    </location>
</feature>
<dbReference type="SUPFAM" id="SSF53955">
    <property type="entry name" value="Lysozyme-like"/>
    <property type="match status" value="1"/>
</dbReference>
<dbReference type="PANTHER" id="PTHR22595:SF79">
    <property type="entry name" value="CHITINASE 12"/>
    <property type="match status" value="1"/>
</dbReference>
<dbReference type="PIRSF" id="PIRSF001060">
    <property type="entry name" value="Endochitinase"/>
    <property type="match status" value="1"/>
</dbReference>
<feature type="signal peptide" evidence="5">
    <location>
        <begin position="1"/>
        <end position="30"/>
    </location>
</feature>
<evidence type="ECO:0000256" key="4">
    <source>
        <dbReference type="PIRSR" id="PIRSR001060-2"/>
    </source>
</evidence>
<dbReference type="CDD" id="cd00325">
    <property type="entry name" value="chitinase_GH19"/>
    <property type="match status" value="1"/>
</dbReference>
<dbReference type="GO" id="GO:0016998">
    <property type="term" value="P:cell wall macromolecule catabolic process"/>
    <property type="evidence" value="ECO:0007669"/>
    <property type="project" value="InterPro"/>
</dbReference>
<dbReference type="InterPro" id="IPR016283">
    <property type="entry name" value="Glyco_hydro_19"/>
</dbReference>
<dbReference type="Proteomes" id="UP000282759">
    <property type="component" value="Unassembled WGS sequence"/>
</dbReference>
<feature type="active site" description="Proton donor" evidence="3">
    <location>
        <position position="155"/>
    </location>
</feature>
<keyword evidence="2 4" id="KW-1015">Disulfide bond</keyword>